<feature type="transmembrane region" description="Helical" evidence="5">
    <location>
        <begin position="222"/>
        <end position="244"/>
    </location>
</feature>
<dbReference type="AlphaFoldDB" id="A0A1R4B0J3"/>
<evidence type="ECO:0000256" key="3">
    <source>
        <dbReference type="ARBA" id="ARBA00022989"/>
    </source>
</evidence>
<dbReference type="Pfam" id="PF00916">
    <property type="entry name" value="Sulfate_transp"/>
    <property type="match status" value="1"/>
</dbReference>
<proteinExistence type="predicted"/>
<evidence type="ECO:0000259" key="6">
    <source>
        <dbReference type="PROSITE" id="PS50801"/>
    </source>
</evidence>
<sequence>MIETIKREWFSNIRADILAGTVVALALIPEAIAFSIIAGVDPKIGLYASFCIAVVISFLGGRPGMISAATGAMALLMVTLVKEHGLQYLLAATVLTGLLQIVFGYIRLGNLMRFVSRSVVTGFVNALAILIFMAQLPELTNVSWNVYAMTAAGLAIIYLFPYIPYIGKIIPSPLVCIISLTIVAVSMGLTIRNVGDMGQLPDTLPIFLWPDVPLTLETLRIIFPYSLGLAIVGLLESMMTATIVDDLTDTSSDKNRECKGQGTANVITGFIGGMAGCAMIGQSIINIKSGGRGRLSTFCAGLFLLIMVVFLSDYLKLIPMAALVAVMIMVSIGTFSWSSIRDLKSHPLSTNIVMLATVAVVVATHNLALGVFVGVLLASLFFANKIGRYMNVSSEISNDGHSRTYQVIGQVFFASSDQFLAYFDFKEAVAHVTIDLTHAHFWDITSVSSLDRAVIKFRREGTEVNVIGMNQATATIVDKFGVHDKPEDVAKLMDGH</sequence>
<dbReference type="InterPro" id="IPR018045">
    <property type="entry name" value="S04_transporter_CS"/>
</dbReference>
<dbReference type="Gene3D" id="3.30.750.24">
    <property type="entry name" value="STAS domain"/>
    <property type="match status" value="1"/>
</dbReference>
<dbReference type="InterPro" id="IPR052706">
    <property type="entry name" value="Membrane-Transporter-like"/>
</dbReference>
<dbReference type="Pfam" id="PF01740">
    <property type="entry name" value="STAS"/>
    <property type="match status" value="1"/>
</dbReference>
<feature type="transmembrane region" description="Helical" evidence="5">
    <location>
        <begin position="118"/>
        <end position="136"/>
    </location>
</feature>
<dbReference type="SUPFAM" id="SSF52091">
    <property type="entry name" value="SpoIIaa-like"/>
    <property type="match status" value="1"/>
</dbReference>
<evidence type="ECO:0000256" key="2">
    <source>
        <dbReference type="ARBA" id="ARBA00022692"/>
    </source>
</evidence>
<feature type="transmembrane region" description="Helical" evidence="5">
    <location>
        <begin position="291"/>
        <end position="311"/>
    </location>
</feature>
<feature type="transmembrane region" description="Helical" evidence="5">
    <location>
        <begin position="142"/>
        <end position="160"/>
    </location>
</feature>
<dbReference type="PROSITE" id="PS01130">
    <property type="entry name" value="SLC26A"/>
    <property type="match status" value="1"/>
</dbReference>
<dbReference type="PROSITE" id="PS50801">
    <property type="entry name" value="STAS"/>
    <property type="match status" value="1"/>
</dbReference>
<evidence type="ECO:0000313" key="7">
    <source>
        <dbReference type="EMBL" id="SJL82446.1"/>
    </source>
</evidence>
<evidence type="ECO:0000313" key="8">
    <source>
        <dbReference type="Proteomes" id="UP000189475"/>
    </source>
</evidence>
<keyword evidence="2 5" id="KW-0812">Transmembrane</keyword>
<reference evidence="7 8" key="1">
    <citation type="submission" date="2017-02" db="EMBL/GenBank/DDBJ databases">
        <authorList>
            <person name="Peterson S.W."/>
        </authorList>
    </citation>
    <scope>NUCLEOTIDE SEQUENCE [LARGE SCALE GENOMIC DNA]</scope>
    <source>
        <strain evidence="7 8">CECT 9027</strain>
    </source>
</reference>
<dbReference type="InterPro" id="IPR011547">
    <property type="entry name" value="SLC26A/SulP_dom"/>
</dbReference>
<feature type="transmembrane region" description="Helical" evidence="5">
    <location>
        <begin position="264"/>
        <end position="285"/>
    </location>
</feature>
<feature type="transmembrane region" description="Helical" evidence="5">
    <location>
        <begin position="318"/>
        <end position="340"/>
    </location>
</feature>
<feature type="transmembrane region" description="Helical" evidence="5">
    <location>
        <begin position="17"/>
        <end position="38"/>
    </location>
</feature>
<keyword evidence="8" id="KW-1185">Reference proteome</keyword>
<dbReference type="GO" id="GO:0016020">
    <property type="term" value="C:membrane"/>
    <property type="evidence" value="ECO:0007669"/>
    <property type="project" value="UniProtKB-SubCell"/>
</dbReference>
<feature type="transmembrane region" description="Helical" evidence="5">
    <location>
        <begin position="44"/>
        <end position="60"/>
    </location>
</feature>
<dbReference type="PANTHER" id="PTHR43310:SF1">
    <property type="entry name" value="SULFATE TRANSPORTER YBAR-RELATED"/>
    <property type="match status" value="1"/>
</dbReference>
<evidence type="ECO:0000256" key="1">
    <source>
        <dbReference type="ARBA" id="ARBA00004141"/>
    </source>
</evidence>
<feature type="transmembrane region" description="Helical" evidence="5">
    <location>
        <begin position="87"/>
        <end position="106"/>
    </location>
</feature>
<dbReference type="RefSeq" id="WP_077311736.1">
    <property type="nucleotide sequence ID" value="NZ_AP024887.1"/>
</dbReference>
<gene>
    <name evidence="7" type="primary">dauA</name>
    <name evidence="7" type="ORF">VPAL9027_00374</name>
</gene>
<dbReference type="EMBL" id="FUFT01000001">
    <property type="protein sequence ID" value="SJL82446.1"/>
    <property type="molecule type" value="Genomic_DNA"/>
</dbReference>
<feature type="transmembrane region" description="Helical" evidence="5">
    <location>
        <begin position="352"/>
        <end position="383"/>
    </location>
</feature>
<dbReference type="Proteomes" id="UP000189475">
    <property type="component" value="Unassembled WGS sequence"/>
</dbReference>
<keyword evidence="3 5" id="KW-1133">Transmembrane helix</keyword>
<accession>A0A1R4B0J3</accession>
<dbReference type="PANTHER" id="PTHR43310">
    <property type="entry name" value="SULFATE TRANSPORTER YBAR-RELATED"/>
    <property type="match status" value="1"/>
</dbReference>
<comment type="subcellular location">
    <subcellularLocation>
        <location evidence="1">Membrane</location>
        <topology evidence="1">Multi-pass membrane protein</topology>
    </subcellularLocation>
</comment>
<evidence type="ECO:0000256" key="4">
    <source>
        <dbReference type="ARBA" id="ARBA00023136"/>
    </source>
</evidence>
<feature type="domain" description="STAS" evidence="6">
    <location>
        <begin position="392"/>
        <end position="496"/>
    </location>
</feature>
<keyword evidence="4 5" id="KW-0472">Membrane</keyword>
<dbReference type="InterPro" id="IPR036513">
    <property type="entry name" value="STAS_dom_sf"/>
</dbReference>
<dbReference type="InterPro" id="IPR002645">
    <property type="entry name" value="STAS_dom"/>
</dbReference>
<dbReference type="OrthoDB" id="9771198at2"/>
<dbReference type="STRING" id="1918946.VPAL9027_00374"/>
<feature type="transmembrane region" description="Helical" evidence="5">
    <location>
        <begin position="172"/>
        <end position="191"/>
    </location>
</feature>
<dbReference type="GO" id="GO:0008271">
    <property type="term" value="F:secondary active sulfate transmembrane transporter activity"/>
    <property type="evidence" value="ECO:0007669"/>
    <property type="project" value="InterPro"/>
</dbReference>
<dbReference type="CDD" id="cd07042">
    <property type="entry name" value="STAS_SulP_like_sulfate_transporter"/>
    <property type="match status" value="1"/>
</dbReference>
<organism evidence="7 8">
    <name type="scientific">Vibrio palustris</name>
    <dbReference type="NCBI Taxonomy" id="1918946"/>
    <lineage>
        <taxon>Bacteria</taxon>
        <taxon>Pseudomonadati</taxon>
        <taxon>Pseudomonadota</taxon>
        <taxon>Gammaproteobacteria</taxon>
        <taxon>Vibrionales</taxon>
        <taxon>Vibrionaceae</taxon>
        <taxon>Vibrio</taxon>
    </lineage>
</organism>
<name>A0A1R4B0J3_9VIBR</name>
<protein>
    <submittedName>
        <fullName evidence="7">C4-dicarboxylic acid transporter DauA</fullName>
    </submittedName>
</protein>
<evidence type="ECO:0000256" key="5">
    <source>
        <dbReference type="SAM" id="Phobius"/>
    </source>
</evidence>